<dbReference type="Proteomes" id="UP000630353">
    <property type="component" value="Unassembled WGS sequence"/>
</dbReference>
<dbReference type="InterPro" id="IPR004165">
    <property type="entry name" value="CoA_trans_fam_I"/>
</dbReference>
<keyword evidence="4" id="KW-1185">Reference proteome</keyword>
<gene>
    <name evidence="3" type="primary">pcaJ</name>
    <name evidence="3" type="ORF">GCM10017083_23970</name>
</gene>
<dbReference type="PROSITE" id="PS01274">
    <property type="entry name" value="COA_TRANSF_2"/>
    <property type="match status" value="1"/>
</dbReference>
<evidence type="ECO:0000313" key="3">
    <source>
        <dbReference type="EMBL" id="GHD50582.1"/>
    </source>
</evidence>
<evidence type="ECO:0000313" key="4">
    <source>
        <dbReference type="Proteomes" id="UP000630353"/>
    </source>
</evidence>
<name>A0A918XRW1_9PROT</name>
<organism evidence="3 4">
    <name type="scientific">Thalassobaculum fulvum</name>
    <dbReference type="NCBI Taxonomy" id="1633335"/>
    <lineage>
        <taxon>Bacteria</taxon>
        <taxon>Pseudomonadati</taxon>
        <taxon>Pseudomonadota</taxon>
        <taxon>Alphaproteobacteria</taxon>
        <taxon>Rhodospirillales</taxon>
        <taxon>Thalassobaculaceae</taxon>
        <taxon>Thalassobaculum</taxon>
    </lineage>
</organism>
<dbReference type="InterPro" id="IPR012791">
    <property type="entry name" value="3-oxoacid_CoA-transf_B"/>
</dbReference>
<dbReference type="EMBL" id="BMZS01000005">
    <property type="protein sequence ID" value="GHD50582.1"/>
    <property type="molecule type" value="Genomic_DNA"/>
</dbReference>
<dbReference type="PANTHER" id="PTHR13707">
    <property type="entry name" value="KETOACID-COENZYME A TRANSFERASE"/>
    <property type="match status" value="1"/>
</dbReference>
<comment type="similarity">
    <text evidence="1">Belongs to the 3-oxoacid CoA-transferase subunit B family.</text>
</comment>
<dbReference type="SMART" id="SM00882">
    <property type="entry name" value="CoA_trans"/>
    <property type="match status" value="1"/>
</dbReference>
<dbReference type="SUPFAM" id="SSF100950">
    <property type="entry name" value="NagB/RpiA/CoA transferase-like"/>
    <property type="match status" value="1"/>
</dbReference>
<accession>A0A918XRW1</accession>
<dbReference type="AlphaFoldDB" id="A0A918XRW1"/>
<dbReference type="Pfam" id="PF01144">
    <property type="entry name" value="CoA_trans"/>
    <property type="match status" value="1"/>
</dbReference>
<comment type="caution">
    <text evidence="3">The sequence shown here is derived from an EMBL/GenBank/DDBJ whole genome shotgun (WGS) entry which is preliminary data.</text>
</comment>
<protein>
    <submittedName>
        <fullName evidence="3">3-oxoadipate CoA-transferase subunit B</fullName>
    </submittedName>
</protein>
<reference evidence="3" key="2">
    <citation type="submission" date="2020-09" db="EMBL/GenBank/DDBJ databases">
        <authorList>
            <person name="Sun Q."/>
            <person name="Kim S."/>
        </authorList>
    </citation>
    <scope>NUCLEOTIDE SEQUENCE</scope>
    <source>
        <strain evidence="3">KCTC 42651</strain>
    </source>
</reference>
<dbReference type="RefSeq" id="WP_189989762.1">
    <property type="nucleotide sequence ID" value="NZ_BMZS01000005.1"/>
</dbReference>
<dbReference type="InterPro" id="IPR037171">
    <property type="entry name" value="NagB/RpiA_transferase-like"/>
</dbReference>
<keyword evidence="2" id="KW-0808">Transferase</keyword>
<proteinExistence type="inferred from homology"/>
<dbReference type="Gene3D" id="3.40.1080.10">
    <property type="entry name" value="Glutaconate Coenzyme A-transferase"/>
    <property type="match status" value="1"/>
</dbReference>
<evidence type="ECO:0000256" key="1">
    <source>
        <dbReference type="ARBA" id="ARBA00007047"/>
    </source>
</evidence>
<reference evidence="3" key="1">
    <citation type="journal article" date="2014" name="Int. J. Syst. Evol. Microbiol.">
        <title>Complete genome sequence of Corynebacterium casei LMG S-19264T (=DSM 44701T), isolated from a smear-ripened cheese.</title>
        <authorList>
            <consortium name="US DOE Joint Genome Institute (JGI-PGF)"/>
            <person name="Walter F."/>
            <person name="Albersmeier A."/>
            <person name="Kalinowski J."/>
            <person name="Ruckert C."/>
        </authorList>
    </citation>
    <scope>NUCLEOTIDE SEQUENCE</scope>
    <source>
        <strain evidence="3">KCTC 42651</strain>
    </source>
</reference>
<dbReference type="InterPro" id="IPR004164">
    <property type="entry name" value="CoA_transf_AS"/>
</dbReference>
<dbReference type="NCBIfam" id="TIGR02428">
    <property type="entry name" value="pcaJ_scoB_fam"/>
    <property type="match status" value="1"/>
</dbReference>
<evidence type="ECO:0000256" key="2">
    <source>
        <dbReference type="ARBA" id="ARBA00022679"/>
    </source>
</evidence>
<dbReference type="GO" id="GO:0008410">
    <property type="term" value="F:CoA-transferase activity"/>
    <property type="evidence" value="ECO:0007669"/>
    <property type="project" value="InterPro"/>
</dbReference>
<sequence>MSATMTADAFTRLSRRQLAWCAAQAIPDGSYVNLGIGVPTLCANVMPADREIVLHSENGVLGFGPAPAAGEEDRDLINASKEFITMKPGGAYFVHTDAFVMIRGGHLDLALLGAFEVSGQGDLANWTTGDRRFPPGVGGAMDLAVGAKAVWVLTEHTTKKGEPKIVDTCKYPLTAPKVVRKIFTDLAEIDVTPSGLVVRAMVEGLTLPALQALTEPKLTLADDCRVLSAPAA</sequence>
<dbReference type="PANTHER" id="PTHR13707:SF60">
    <property type="entry name" value="ACETATE COA-TRANSFERASE SUBUNIT ALPHA"/>
    <property type="match status" value="1"/>
</dbReference>